<organism evidence="9 10">
    <name type="scientific">Candidatus Daviesbacteria bacterium RIFCSPHIGHO2_01_FULL_40_11</name>
    <dbReference type="NCBI Taxonomy" id="1797762"/>
    <lineage>
        <taxon>Bacteria</taxon>
        <taxon>Candidatus Daviesiibacteriota</taxon>
    </lineage>
</organism>
<comment type="catalytic activity">
    <reaction evidence="1">
        <text>ATP + protein L-histidine = ADP + protein N-phospho-L-histidine.</text>
        <dbReference type="EC" id="2.7.13.3"/>
    </reaction>
</comment>
<evidence type="ECO:0000256" key="5">
    <source>
        <dbReference type="ARBA" id="ARBA00022777"/>
    </source>
</evidence>
<evidence type="ECO:0000256" key="4">
    <source>
        <dbReference type="ARBA" id="ARBA00022679"/>
    </source>
</evidence>
<dbReference type="EMBL" id="MFCP01000015">
    <property type="protein sequence ID" value="OGE28786.1"/>
    <property type="molecule type" value="Genomic_DNA"/>
</dbReference>
<dbReference type="InterPro" id="IPR005467">
    <property type="entry name" value="His_kinase_dom"/>
</dbReference>
<dbReference type="FunFam" id="1.10.287.130:FF:000001">
    <property type="entry name" value="Two-component sensor histidine kinase"/>
    <property type="match status" value="1"/>
</dbReference>
<name>A0A1F5JJK6_9BACT</name>
<protein>
    <recommendedName>
        <fullName evidence="2">histidine kinase</fullName>
        <ecNumber evidence="2">2.7.13.3</ecNumber>
    </recommendedName>
</protein>
<evidence type="ECO:0000259" key="8">
    <source>
        <dbReference type="PROSITE" id="PS50109"/>
    </source>
</evidence>
<dbReference type="FunFam" id="3.30.565.10:FF:000006">
    <property type="entry name" value="Sensor histidine kinase WalK"/>
    <property type="match status" value="1"/>
</dbReference>
<dbReference type="SUPFAM" id="SSF55874">
    <property type="entry name" value="ATPase domain of HSP90 chaperone/DNA topoisomerase II/histidine kinase"/>
    <property type="match status" value="1"/>
</dbReference>
<dbReference type="InterPro" id="IPR003594">
    <property type="entry name" value="HATPase_dom"/>
</dbReference>
<feature type="domain" description="Histidine kinase" evidence="8">
    <location>
        <begin position="171"/>
        <end position="385"/>
    </location>
</feature>
<comment type="caution">
    <text evidence="9">The sequence shown here is derived from an EMBL/GenBank/DDBJ whole genome shotgun (WGS) entry which is preliminary data.</text>
</comment>
<dbReference type="SMART" id="SM00387">
    <property type="entry name" value="HATPase_c"/>
    <property type="match status" value="1"/>
</dbReference>
<dbReference type="SUPFAM" id="SSF47384">
    <property type="entry name" value="Homodimeric domain of signal transducing histidine kinase"/>
    <property type="match status" value="1"/>
</dbReference>
<dbReference type="GO" id="GO:0000155">
    <property type="term" value="F:phosphorelay sensor kinase activity"/>
    <property type="evidence" value="ECO:0007669"/>
    <property type="project" value="InterPro"/>
</dbReference>
<evidence type="ECO:0000256" key="7">
    <source>
        <dbReference type="ARBA" id="ARBA00023136"/>
    </source>
</evidence>
<keyword evidence="3" id="KW-0597">Phosphoprotein</keyword>
<dbReference type="AlphaFoldDB" id="A0A1F5JJK6"/>
<dbReference type="PRINTS" id="PR00344">
    <property type="entry name" value="BCTRLSENSOR"/>
</dbReference>
<dbReference type="PROSITE" id="PS50109">
    <property type="entry name" value="HIS_KIN"/>
    <property type="match status" value="1"/>
</dbReference>
<dbReference type="InterPro" id="IPR036890">
    <property type="entry name" value="HATPase_C_sf"/>
</dbReference>
<dbReference type="EC" id="2.7.13.3" evidence="2"/>
<dbReference type="PANTHER" id="PTHR43547">
    <property type="entry name" value="TWO-COMPONENT HISTIDINE KINASE"/>
    <property type="match status" value="1"/>
</dbReference>
<dbReference type="CDD" id="cd00075">
    <property type="entry name" value="HATPase"/>
    <property type="match status" value="1"/>
</dbReference>
<dbReference type="SMART" id="SM00065">
    <property type="entry name" value="GAF"/>
    <property type="match status" value="1"/>
</dbReference>
<keyword evidence="5" id="KW-0418">Kinase</keyword>
<dbReference type="PANTHER" id="PTHR43547:SF2">
    <property type="entry name" value="HYBRID SIGNAL TRANSDUCTION HISTIDINE KINASE C"/>
    <property type="match status" value="1"/>
</dbReference>
<dbReference type="Pfam" id="PF13185">
    <property type="entry name" value="GAF_2"/>
    <property type="match status" value="1"/>
</dbReference>
<dbReference type="Pfam" id="PF02518">
    <property type="entry name" value="HATPase_c"/>
    <property type="match status" value="1"/>
</dbReference>
<dbReference type="SMART" id="SM00388">
    <property type="entry name" value="HisKA"/>
    <property type="match status" value="1"/>
</dbReference>
<dbReference type="InterPro" id="IPR004358">
    <property type="entry name" value="Sig_transdc_His_kin-like_C"/>
</dbReference>
<evidence type="ECO:0000313" key="9">
    <source>
        <dbReference type="EMBL" id="OGE28786.1"/>
    </source>
</evidence>
<proteinExistence type="predicted"/>
<dbReference type="Gene3D" id="3.30.565.10">
    <property type="entry name" value="Histidine kinase-like ATPase, C-terminal domain"/>
    <property type="match status" value="1"/>
</dbReference>
<evidence type="ECO:0000256" key="6">
    <source>
        <dbReference type="ARBA" id="ARBA00023012"/>
    </source>
</evidence>
<keyword evidence="4" id="KW-0808">Transferase</keyword>
<sequence length="387" mass="43706">MDNTLEKVYKAGLKFLVPLTPEETYRTIVHEAMKLVGGESGAIMLEKDGQLQVAYSASPASFPHVSTRKKGFTYRAFKTHKSFVIHSSELSKIHPETVTGGVKSVAFIPLAYRNKSIGVLKVRSHSGGQFTHNEPLILQLFGSMASLAIRKTQLYDETRKALKTRDLFISLAAHEFRTPLTTIGGYVQLLADKLPQKDPQSKWVEELYWEVERLTSLVNELLETSRIKESKFQYVWRECRLKSIIKKTITAFQFKHLNHELVFVDKLHDDEDTVVGDFEKLLQVITNLVDNGAKFSDPGTKIVVSLQSRIPYLILTIKDQGRGIAEEDLPRIFEGFYRGNKVTERGMGLGLFLAKSIVEAHRGSIKIRSRVGKGTVVEVKLPRVKYG</sequence>
<gene>
    <name evidence="9" type="ORF">A2867_04145</name>
</gene>
<accession>A0A1F5JJK6</accession>
<dbReference type="Pfam" id="PF00512">
    <property type="entry name" value="HisKA"/>
    <property type="match status" value="1"/>
</dbReference>
<dbReference type="InterPro" id="IPR003018">
    <property type="entry name" value="GAF"/>
</dbReference>
<keyword evidence="6" id="KW-0902">Two-component regulatory system</keyword>
<dbReference type="SUPFAM" id="SSF55781">
    <property type="entry name" value="GAF domain-like"/>
    <property type="match status" value="1"/>
</dbReference>
<evidence type="ECO:0000256" key="2">
    <source>
        <dbReference type="ARBA" id="ARBA00012438"/>
    </source>
</evidence>
<evidence type="ECO:0000313" key="10">
    <source>
        <dbReference type="Proteomes" id="UP000177555"/>
    </source>
</evidence>
<keyword evidence="7" id="KW-0472">Membrane</keyword>
<dbReference type="InterPro" id="IPR029016">
    <property type="entry name" value="GAF-like_dom_sf"/>
</dbReference>
<dbReference type="Gene3D" id="3.30.450.40">
    <property type="match status" value="1"/>
</dbReference>
<dbReference type="CDD" id="cd00082">
    <property type="entry name" value="HisKA"/>
    <property type="match status" value="1"/>
</dbReference>
<dbReference type="InterPro" id="IPR003661">
    <property type="entry name" value="HisK_dim/P_dom"/>
</dbReference>
<evidence type="ECO:0000256" key="3">
    <source>
        <dbReference type="ARBA" id="ARBA00022553"/>
    </source>
</evidence>
<dbReference type="Proteomes" id="UP000177555">
    <property type="component" value="Unassembled WGS sequence"/>
</dbReference>
<reference evidence="9 10" key="1">
    <citation type="journal article" date="2016" name="Nat. Commun.">
        <title>Thousands of microbial genomes shed light on interconnected biogeochemical processes in an aquifer system.</title>
        <authorList>
            <person name="Anantharaman K."/>
            <person name="Brown C.T."/>
            <person name="Hug L.A."/>
            <person name="Sharon I."/>
            <person name="Castelle C.J."/>
            <person name="Probst A.J."/>
            <person name="Thomas B.C."/>
            <person name="Singh A."/>
            <person name="Wilkins M.J."/>
            <person name="Karaoz U."/>
            <person name="Brodie E.L."/>
            <person name="Williams K.H."/>
            <person name="Hubbard S.S."/>
            <person name="Banfield J.F."/>
        </authorList>
    </citation>
    <scope>NUCLEOTIDE SEQUENCE [LARGE SCALE GENOMIC DNA]</scope>
</reference>
<evidence type="ECO:0000256" key="1">
    <source>
        <dbReference type="ARBA" id="ARBA00000085"/>
    </source>
</evidence>
<dbReference type="InterPro" id="IPR036097">
    <property type="entry name" value="HisK_dim/P_sf"/>
</dbReference>
<dbReference type="Gene3D" id="1.10.287.130">
    <property type="match status" value="1"/>
</dbReference>